<dbReference type="Pfam" id="PF00069">
    <property type="entry name" value="Pkinase"/>
    <property type="match status" value="2"/>
</dbReference>
<keyword evidence="2" id="KW-0723">Serine/threonine-protein kinase</keyword>
<dbReference type="Pfam" id="PF13947">
    <property type="entry name" value="GUB_WAK_bind"/>
    <property type="match status" value="1"/>
</dbReference>
<protein>
    <submittedName>
        <fullName evidence="15">Putative receptor-like protein kinase</fullName>
    </submittedName>
</protein>
<dbReference type="InterPro" id="IPR025287">
    <property type="entry name" value="WAK_GUB"/>
</dbReference>
<evidence type="ECO:0000256" key="2">
    <source>
        <dbReference type="ARBA" id="ARBA00022527"/>
    </source>
</evidence>
<feature type="binding site" evidence="12">
    <location>
        <position position="129"/>
    </location>
    <ligand>
        <name>ATP</name>
        <dbReference type="ChEBI" id="CHEBI:30616"/>
    </ligand>
</feature>
<organism evidence="15 16">
    <name type="scientific">Ananas comosus</name>
    <name type="common">Pineapple</name>
    <name type="synonym">Ananas ananas</name>
    <dbReference type="NCBI Taxonomy" id="4615"/>
    <lineage>
        <taxon>Eukaryota</taxon>
        <taxon>Viridiplantae</taxon>
        <taxon>Streptophyta</taxon>
        <taxon>Embryophyta</taxon>
        <taxon>Tracheophyta</taxon>
        <taxon>Spermatophyta</taxon>
        <taxon>Magnoliopsida</taxon>
        <taxon>Liliopsida</taxon>
        <taxon>Poales</taxon>
        <taxon>Bromeliaceae</taxon>
        <taxon>Bromelioideae</taxon>
        <taxon>Ananas</taxon>
    </lineage>
</organism>
<evidence type="ECO:0000256" key="11">
    <source>
        <dbReference type="ARBA" id="ARBA00023180"/>
    </source>
</evidence>
<dbReference type="InterPro" id="IPR017441">
    <property type="entry name" value="Protein_kinase_ATP_BS"/>
</dbReference>
<feature type="binding site" evidence="12">
    <location>
        <position position="732"/>
    </location>
    <ligand>
        <name>ATP</name>
        <dbReference type="ChEBI" id="CHEBI:30616"/>
    </ligand>
</feature>
<dbReference type="PROSITE" id="PS00107">
    <property type="entry name" value="PROTEIN_KINASE_ATP"/>
    <property type="match status" value="2"/>
</dbReference>
<evidence type="ECO:0000256" key="4">
    <source>
        <dbReference type="ARBA" id="ARBA00022692"/>
    </source>
</evidence>
<dbReference type="AlphaFoldDB" id="A0A199UG50"/>
<dbReference type="Gene3D" id="1.10.510.10">
    <property type="entry name" value="Transferase(Phosphotransferase) domain 1"/>
    <property type="match status" value="2"/>
</dbReference>
<dbReference type="InterPro" id="IPR045874">
    <property type="entry name" value="LRK10/LRL21-25-like"/>
</dbReference>
<comment type="caution">
    <text evidence="15">The sequence shown here is derived from an EMBL/GenBank/DDBJ whole genome shotgun (WGS) entry which is preliminary data.</text>
</comment>
<dbReference type="FunFam" id="1.10.510.10:FF:000590">
    <property type="entry name" value="PR5-like receptor kinase"/>
    <property type="match status" value="2"/>
</dbReference>
<evidence type="ECO:0000256" key="8">
    <source>
        <dbReference type="ARBA" id="ARBA00022840"/>
    </source>
</evidence>
<dbReference type="Gene3D" id="3.30.200.20">
    <property type="entry name" value="Phosphorylase Kinase, domain 1"/>
    <property type="match status" value="2"/>
</dbReference>
<keyword evidence="15" id="KW-0675">Receptor</keyword>
<evidence type="ECO:0000313" key="15">
    <source>
        <dbReference type="EMBL" id="OAY63714.1"/>
    </source>
</evidence>
<evidence type="ECO:0000256" key="10">
    <source>
        <dbReference type="ARBA" id="ARBA00023136"/>
    </source>
</evidence>
<feature type="transmembrane region" description="Helical" evidence="13">
    <location>
        <begin position="44"/>
        <end position="63"/>
    </location>
</feature>
<evidence type="ECO:0000313" key="16">
    <source>
        <dbReference type="Proteomes" id="UP000092600"/>
    </source>
</evidence>
<name>A0A199UG50_ANACO</name>
<evidence type="ECO:0000256" key="6">
    <source>
        <dbReference type="ARBA" id="ARBA00022741"/>
    </source>
</evidence>
<dbReference type="GO" id="GO:0016020">
    <property type="term" value="C:membrane"/>
    <property type="evidence" value="ECO:0007669"/>
    <property type="project" value="UniProtKB-SubCell"/>
</dbReference>
<proteinExistence type="predicted"/>
<dbReference type="GO" id="GO:0030247">
    <property type="term" value="F:polysaccharide binding"/>
    <property type="evidence" value="ECO:0007669"/>
    <property type="project" value="InterPro"/>
</dbReference>
<keyword evidence="6 12" id="KW-0547">Nucleotide-binding</keyword>
<accession>A0A199UG50</accession>
<keyword evidence="5" id="KW-0732">Signal</keyword>
<evidence type="ECO:0000256" key="7">
    <source>
        <dbReference type="ARBA" id="ARBA00022777"/>
    </source>
</evidence>
<evidence type="ECO:0000256" key="1">
    <source>
        <dbReference type="ARBA" id="ARBA00004479"/>
    </source>
</evidence>
<evidence type="ECO:0000259" key="14">
    <source>
        <dbReference type="PROSITE" id="PS50011"/>
    </source>
</evidence>
<dbReference type="PROSITE" id="PS00108">
    <property type="entry name" value="PROTEIN_KINASE_ST"/>
    <property type="match status" value="2"/>
</dbReference>
<evidence type="ECO:0000256" key="9">
    <source>
        <dbReference type="ARBA" id="ARBA00022989"/>
    </source>
</evidence>
<feature type="domain" description="Protein kinase" evidence="14">
    <location>
        <begin position="704"/>
        <end position="992"/>
    </location>
</feature>
<evidence type="ECO:0000256" key="12">
    <source>
        <dbReference type="PROSITE-ProRule" id="PRU10141"/>
    </source>
</evidence>
<comment type="subcellular location">
    <subcellularLocation>
        <location evidence="1">Membrane</location>
        <topology evidence="1">Single-pass type I membrane protein</topology>
    </subcellularLocation>
</comment>
<dbReference type="STRING" id="4615.A0A199UG50"/>
<sequence length="1019" mass="115111">MKLLTISSCDVRSPSAGLFLRLLMYAKTVKPQGRLNTAFCRHRGPSAAAFVILLAAVITLYIFRKSEKEKEMRIKVEKFLATYSDTKPTQYTFLQLKKMTWRFKVQLGQGGFGSVYKGVLPNGVPVAVKMLERSKGECEEFINEVATIGRIHHVNVVRLLGFCSDGSRRALIYEFLPNESLEKYTLRNSTSHQEPFRMDKLQEIAIGIARGIEYLHQGCDHRILHFDIKPHNILLDHNYNPKISDFSLAKLCSRDQSIVTMTAARGTMGYIAPEIYSRNFGTVSYKSDVYSFGMLMLELVGGKKIADPKIENQGEAYFPELVYEQLVSRQELELDIDMTASEEEIAKKLAIVALWCVQWNLVNRPTMSRTKKASAHPVFMSTIQISASRALLLFTCLLLFDVSRLASARCRRFSCGPLHDIGYPFRSEGNPDKCGDRRFQLACVDGNKTVWDIHRPGTYYYYITDITDYDFTVVDANLANGTCSLPLQSHSRSAIENMGFRAEYFWWATFVSCRRMIVNSTYNPVPCLNKTDAFVYVIFSRRALHLDYAERFCSFLAMTPITYDPERMEPMNGNIVTLVPEHPTTDVFQLLKRGFPVSFYAAGLEDFFGFSGFLKEAVNKTTPLKSQETALCCHSINSHPRNLHIAVLSELGRFVIAPLAIFFFLAHKLWREKKSVDAVEKFLRSQRALAPTRYAYTDLIAITGHFREKLGQGGYGFVSKGVLPGGVLVAVKMLLSNSRCNGEEFINEVSTIGRIHHVNVIKLVGFCSEGSKRALVYEYMPNGSLDKHIFSANVVAGRRTFTWDKLNDIALGIARGINYLHQGCDKRILHFDIKPQNILLDRNFTPKVADFGLAKLYPKDTSLVSMSTTRETTGYIAPELISRSFGVISHKSDVYSFEMLLMEMAGGRRNADRRAENSSQAYYPSWIYDRLTLPEISEISTTFDISEGERKLCIVGLWCIQIRRSARLAMSKVIEMLEANVETLEIPPKPFFSSEEPIPIISVSCLGSSSELPAISEGE</sequence>
<feature type="domain" description="Protein kinase" evidence="14">
    <location>
        <begin position="101"/>
        <end position="379"/>
    </location>
</feature>
<dbReference type="InterPro" id="IPR008271">
    <property type="entry name" value="Ser/Thr_kinase_AS"/>
</dbReference>
<dbReference type="GO" id="GO:0004674">
    <property type="term" value="F:protein serine/threonine kinase activity"/>
    <property type="evidence" value="ECO:0007669"/>
    <property type="project" value="UniProtKB-KW"/>
</dbReference>
<keyword evidence="9 13" id="KW-1133">Transmembrane helix</keyword>
<dbReference type="Proteomes" id="UP000092600">
    <property type="component" value="Unassembled WGS sequence"/>
</dbReference>
<gene>
    <name evidence="15" type="ORF">ACMD2_07871</name>
</gene>
<dbReference type="EMBL" id="LSRQ01008325">
    <property type="protein sequence ID" value="OAY63714.1"/>
    <property type="molecule type" value="Genomic_DNA"/>
</dbReference>
<dbReference type="FunFam" id="3.30.200.20:FF:000178">
    <property type="entry name" value="serine/threonine-protein kinase PBS1-like"/>
    <property type="match status" value="2"/>
</dbReference>
<keyword evidence="10 13" id="KW-0472">Membrane</keyword>
<dbReference type="PANTHER" id="PTHR27009">
    <property type="entry name" value="RUST RESISTANCE KINASE LR10-RELATED"/>
    <property type="match status" value="1"/>
</dbReference>
<keyword evidence="7 15" id="KW-0418">Kinase</keyword>
<dbReference type="PROSITE" id="PS50011">
    <property type="entry name" value="PROTEIN_KINASE_DOM"/>
    <property type="match status" value="2"/>
</dbReference>
<dbReference type="SUPFAM" id="SSF56112">
    <property type="entry name" value="Protein kinase-like (PK-like)"/>
    <property type="match status" value="2"/>
</dbReference>
<keyword evidence="11" id="KW-0325">Glycoprotein</keyword>
<keyword evidence="8 12" id="KW-0067">ATP-binding</keyword>
<keyword evidence="3" id="KW-0808">Transferase</keyword>
<evidence type="ECO:0000256" key="13">
    <source>
        <dbReference type="SAM" id="Phobius"/>
    </source>
</evidence>
<dbReference type="InterPro" id="IPR011009">
    <property type="entry name" value="Kinase-like_dom_sf"/>
</dbReference>
<dbReference type="SMART" id="SM00220">
    <property type="entry name" value="S_TKc"/>
    <property type="match status" value="2"/>
</dbReference>
<dbReference type="GO" id="GO:0005524">
    <property type="term" value="F:ATP binding"/>
    <property type="evidence" value="ECO:0007669"/>
    <property type="project" value="UniProtKB-UniRule"/>
</dbReference>
<keyword evidence="4 13" id="KW-0812">Transmembrane</keyword>
<dbReference type="InterPro" id="IPR000719">
    <property type="entry name" value="Prot_kinase_dom"/>
</dbReference>
<reference evidence="15 16" key="1">
    <citation type="journal article" date="2016" name="DNA Res.">
        <title>The draft genome of MD-2 pineapple using hybrid error correction of long reads.</title>
        <authorList>
            <person name="Redwan R.M."/>
            <person name="Saidin A."/>
            <person name="Kumar S.V."/>
        </authorList>
    </citation>
    <scope>NUCLEOTIDE SEQUENCE [LARGE SCALE GENOMIC DNA]</scope>
    <source>
        <strain evidence="16">cv. MD2</strain>
        <tissue evidence="15">Leaf</tissue>
    </source>
</reference>
<evidence type="ECO:0000256" key="3">
    <source>
        <dbReference type="ARBA" id="ARBA00022679"/>
    </source>
</evidence>
<evidence type="ECO:0000256" key="5">
    <source>
        <dbReference type="ARBA" id="ARBA00022729"/>
    </source>
</evidence>